<dbReference type="EMBL" id="GDHC01015094">
    <property type="protein sequence ID" value="JAQ03535.1"/>
    <property type="molecule type" value="Transcribed_RNA"/>
</dbReference>
<dbReference type="GO" id="GO:0004386">
    <property type="term" value="F:helicase activity"/>
    <property type="evidence" value="ECO:0007669"/>
    <property type="project" value="UniProtKB-KW"/>
</dbReference>
<reference evidence="1" key="2">
    <citation type="submission" date="2014-07" db="EMBL/GenBank/DDBJ databases">
        <authorList>
            <person name="Hull J."/>
        </authorList>
    </citation>
    <scope>NUCLEOTIDE SEQUENCE</scope>
</reference>
<dbReference type="AlphaFoldDB" id="A0A0A9YQ15"/>
<name>A0A0A9YQ15_LYGHE</name>
<protein>
    <submittedName>
        <fullName evidence="1">ATP-dependent helicase/deoxyribonuclease subunit B</fullName>
    </submittedName>
</protein>
<accession>A0A0A9YQ15</accession>
<reference evidence="1" key="1">
    <citation type="journal article" date="2014" name="PLoS ONE">
        <title>Transcriptome-Based Identification of ABC Transporters in the Western Tarnished Plant Bug Lygus hesperus.</title>
        <authorList>
            <person name="Hull J.J."/>
            <person name="Chaney K."/>
            <person name="Geib S.M."/>
            <person name="Fabrick J.A."/>
            <person name="Brent C.S."/>
            <person name="Walsh D."/>
            <person name="Lavine L.C."/>
        </authorList>
    </citation>
    <scope>NUCLEOTIDE SEQUENCE</scope>
</reference>
<evidence type="ECO:0000313" key="2">
    <source>
        <dbReference type="EMBL" id="JAQ03535.1"/>
    </source>
</evidence>
<dbReference type="EMBL" id="GBHO01009275">
    <property type="protein sequence ID" value="JAG34329.1"/>
    <property type="molecule type" value="Transcribed_RNA"/>
</dbReference>
<keyword evidence="1" id="KW-0378">Hydrolase</keyword>
<proteinExistence type="predicted"/>
<keyword evidence="1" id="KW-0547">Nucleotide-binding</keyword>
<reference evidence="2" key="3">
    <citation type="journal article" date="2016" name="Gigascience">
        <title>De novo construction of an expanded transcriptome assembly for the western tarnished plant bug, Lygus hesperus.</title>
        <authorList>
            <person name="Tassone E.E."/>
            <person name="Geib S.M."/>
            <person name="Hall B."/>
            <person name="Fabrick J.A."/>
            <person name="Brent C.S."/>
            <person name="Hull J.J."/>
        </authorList>
    </citation>
    <scope>NUCLEOTIDE SEQUENCE</scope>
</reference>
<organism evidence="1">
    <name type="scientific">Lygus hesperus</name>
    <name type="common">Western plant bug</name>
    <dbReference type="NCBI Taxonomy" id="30085"/>
    <lineage>
        <taxon>Eukaryota</taxon>
        <taxon>Metazoa</taxon>
        <taxon>Ecdysozoa</taxon>
        <taxon>Arthropoda</taxon>
        <taxon>Hexapoda</taxon>
        <taxon>Insecta</taxon>
        <taxon>Pterygota</taxon>
        <taxon>Neoptera</taxon>
        <taxon>Paraneoptera</taxon>
        <taxon>Hemiptera</taxon>
        <taxon>Heteroptera</taxon>
        <taxon>Panheteroptera</taxon>
        <taxon>Cimicomorpha</taxon>
        <taxon>Miridae</taxon>
        <taxon>Mirini</taxon>
        <taxon>Lygus</taxon>
    </lineage>
</organism>
<gene>
    <name evidence="1" type="primary">addB_4</name>
    <name evidence="1" type="ORF">CM83_101536</name>
    <name evidence="2" type="ORF">g.7411</name>
</gene>
<keyword evidence="1" id="KW-0067">ATP-binding</keyword>
<keyword evidence="1" id="KW-0347">Helicase</keyword>
<sequence>MIRYLQNVPHSSPQLRNLRLQLIQGYIQQQAEVIATEQVSKFSNQLAEELVQYLHKYIQEHIVLAIHRYIGAIFSTGEVPAVSTAPTVNQSYNGSSASALQSLLPMLGMQTGIVPAGETGTAVGVTTLGVLPS</sequence>
<evidence type="ECO:0000313" key="1">
    <source>
        <dbReference type="EMBL" id="JAG34329.1"/>
    </source>
</evidence>